<accession>A0AA87ZUH6</accession>
<keyword evidence="3" id="KW-1185">Reference proteome</keyword>
<reference evidence="2" key="1">
    <citation type="submission" date="2023-07" db="EMBL/GenBank/DDBJ databases">
        <title>draft genome sequence of fig (Ficus carica).</title>
        <authorList>
            <person name="Takahashi T."/>
            <person name="Nishimura K."/>
        </authorList>
    </citation>
    <scope>NUCLEOTIDE SEQUENCE</scope>
</reference>
<protein>
    <submittedName>
        <fullName evidence="2">Uncharacterized protein</fullName>
    </submittedName>
</protein>
<feature type="region of interest" description="Disordered" evidence="1">
    <location>
        <begin position="1"/>
        <end position="25"/>
    </location>
</feature>
<sequence>MALWQGAFGGGDPPRRDHGDGGEGDLEVDVDVGELSLLVSDFIDLLWRHNPTNIVLIPTLERNNIAVVLCSVIGHLFAERRVHQATRLHSGSTVDSRARVGDPLHEDYAGDCMPVSGNVDVNADYVFDDIASGTGPSTGSQQHNTRMDAMNRVRDMMADDMWDRFQSAPWYKTT</sequence>
<proteinExistence type="predicted"/>
<comment type="caution">
    <text evidence="2">The sequence shown here is derived from an EMBL/GenBank/DDBJ whole genome shotgun (WGS) entry which is preliminary data.</text>
</comment>
<evidence type="ECO:0000256" key="1">
    <source>
        <dbReference type="SAM" id="MobiDB-lite"/>
    </source>
</evidence>
<organism evidence="2 3">
    <name type="scientific">Ficus carica</name>
    <name type="common">Common fig</name>
    <dbReference type="NCBI Taxonomy" id="3494"/>
    <lineage>
        <taxon>Eukaryota</taxon>
        <taxon>Viridiplantae</taxon>
        <taxon>Streptophyta</taxon>
        <taxon>Embryophyta</taxon>
        <taxon>Tracheophyta</taxon>
        <taxon>Spermatophyta</taxon>
        <taxon>Magnoliopsida</taxon>
        <taxon>eudicotyledons</taxon>
        <taxon>Gunneridae</taxon>
        <taxon>Pentapetalae</taxon>
        <taxon>rosids</taxon>
        <taxon>fabids</taxon>
        <taxon>Rosales</taxon>
        <taxon>Moraceae</taxon>
        <taxon>Ficeae</taxon>
        <taxon>Ficus</taxon>
    </lineage>
</organism>
<gene>
    <name evidence="2" type="ORF">TIFTF001_008252</name>
</gene>
<dbReference type="AlphaFoldDB" id="A0AA87ZUH6"/>
<evidence type="ECO:0000313" key="2">
    <source>
        <dbReference type="EMBL" id="GMN39015.1"/>
    </source>
</evidence>
<name>A0AA87ZUH6_FICCA</name>
<dbReference type="Proteomes" id="UP001187192">
    <property type="component" value="Unassembled WGS sequence"/>
</dbReference>
<evidence type="ECO:0000313" key="3">
    <source>
        <dbReference type="Proteomes" id="UP001187192"/>
    </source>
</evidence>
<dbReference type="EMBL" id="BTGU01000009">
    <property type="protein sequence ID" value="GMN39015.1"/>
    <property type="molecule type" value="Genomic_DNA"/>
</dbReference>